<gene>
    <name evidence="1" type="ORF">H8F01_14805</name>
</gene>
<organism evidence="1 2">
    <name type="scientific">Dyella telluris</name>
    <dbReference type="NCBI Taxonomy" id="2763498"/>
    <lineage>
        <taxon>Bacteria</taxon>
        <taxon>Pseudomonadati</taxon>
        <taxon>Pseudomonadota</taxon>
        <taxon>Gammaproteobacteria</taxon>
        <taxon>Lysobacterales</taxon>
        <taxon>Rhodanobacteraceae</taxon>
        <taxon>Dyella</taxon>
    </lineage>
</organism>
<name>A0A7G8Q0R6_9GAMM</name>
<protein>
    <submittedName>
        <fullName evidence="1">Class I SAM-dependent methyltransferase</fullName>
    </submittedName>
</protein>
<dbReference type="CDD" id="cd02440">
    <property type="entry name" value="AdoMet_MTases"/>
    <property type="match status" value="1"/>
</dbReference>
<proteinExistence type="predicted"/>
<dbReference type="PANTHER" id="PTHR43861">
    <property type="entry name" value="TRANS-ACONITATE 2-METHYLTRANSFERASE-RELATED"/>
    <property type="match status" value="1"/>
</dbReference>
<dbReference type="Pfam" id="PF13489">
    <property type="entry name" value="Methyltransf_23"/>
    <property type="match status" value="1"/>
</dbReference>
<sequence>MGELDPTPYWLPDELESVDQCPVCQSSRSAIAYEGLRDELEGVPGEWSMRRCLSCGSFYLGLRPKALAIGKAYASYYTHVSGLERMAADNGTSFLWRLSNGYMNARFGSARAPASFVGRIVLPWLLPLRQQLDFFYRHLPGRPGKLLDVGCGNGIFLLRAKDAGWDVQGIEPDPMAVAAARRAGLDVIEGTLDAYGGDGDFDVVTTSHVIEHVHDPRRFVEQMFALLRPGGRLWIATPNAQSLGHRHFGHAWRGLEPPRHITVLTQRALRELLESTGFRQIRNHRRGRGSGYILRASMKLAERYGSPATPLSNRWVDLLATCSAALGEECVVSAVKGWCDE</sequence>
<accession>A0A7G8Q0R6</accession>
<dbReference type="Proteomes" id="UP000515873">
    <property type="component" value="Chromosome"/>
</dbReference>
<keyword evidence="2" id="KW-1185">Reference proteome</keyword>
<evidence type="ECO:0000313" key="1">
    <source>
        <dbReference type="EMBL" id="QNK00374.1"/>
    </source>
</evidence>
<dbReference type="GO" id="GO:0008168">
    <property type="term" value="F:methyltransferase activity"/>
    <property type="evidence" value="ECO:0007669"/>
    <property type="project" value="UniProtKB-KW"/>
</dbReference>
<keyword evidence="1" id="KW-0808">Transferase</keyword>
<dbReference type="AlphaFoldDB" id="A0A7G8Q0R6"/>
<dbReference type="EMBL" id="CP060412">
    <property type="protein sequence ID" value="QNK00374.1"/>
    <property type="molecule type" value="Genomic_DNA"/>
</dbReference>
<dbReference type="RefSeq" id="WP_187055853.1">
    <property type="nucleotide sequence ID" value="NZ_CP060412.1"/>
</dbReference>
<evidence type="ECO:0000313" key="2">
    <source>
        <dbReference type="Proteomes" id="UP000515873"/>
    </source>
</evidence>
<dbReference type="SUPFAM" id="SSF53335">
    <property type="entry name" value="S-adenosyl-L-methionine-dependent methyltransferases"/>
    <property type="match status" value="1"/>
</dbReference>
<dbReference type="Gene3D" id="3.40.50.150">
    <property type="entry name" value="Vaccinia Virus protein VP39"/>
    <property type="match status" value="1"/>
</dbReference>
<keyword evidence="1" id="KW-0489">Methyltransferase</keyword>
<reference evidence="1 2" key="1">
    <citation type="submission" date="2020-08" db="EMBL/GenBank/DDBJ databases">
        <title>Dyella sp. G9 isolated from forest soil.</title>
        <authorList>
            <person name="Fu J."/>
            <person name="Qiu L."/>
        </authorList>
    </citation>
    <scope>NUCLEOTIDE SEQUENCE [LARGE SCALE GENOMIC DNA]</scope>
    <source>
        <strain evidence="1 2">G9</strain>
    </source>
</reference>
<dbReference type="KEGG" id="dtl:H8F01_14805"/>
<dbReference type="InterPro" id="IPR029063">
    <property type="entry name" value="SAM-dependent_MTases_sf"/>
</dbReference>
<dbReference type="GO" id="GO:0032259">
    <property type="term" value="P:methylation"/>
    <property type="evidence" value="ECO:0007669"/>
    <property type="project" value="UniProtKB-KW"/>
</dbReference>